<organism evidence="2 3">
    <name type="scientific">Pseudorhodoplanes sinuspersici</name>
    <dbReference type="NCBI Taxonomy" id="1235591"/>
    <lineage>
        <taxon>Bacteria</taxon>
        <taxon>Pseudomonadati</taxon>
        <taxon>Pseudomonadota</taxon>
        <taxon>Alphaproteobacteria</taxon>
        <taxon>Hyphomicrobiales</taxon>
        <taxon>Pseudorhodoplanes</taxon>
    </lineage>
</organism>
<reference evidence="2 3" key="1">
    <citation type="submission" date="2017-05" db="EMBL/GenBank/DDBJ databases">
        <title>Full genome sequence of Pseudorhodoplanes sinuspersici.</title>
        <authorList>
            <person name="Dastgheib S.M.M."/>
            <person name="Shavandi M."/>
            <person name="Tirandaz H."/>
        </authorList>
    </citation>
    <scope>NUCLEOTIDE SEQUENCE [LARGE SCALE GENOMIC DNA]</scope>
    <source>
        <strain evidence="2 3">RIPI110</strain>
    </source>
</reference>
<evidence type="ECO:0000313" key="2">
    <source>
        <dbReference type="EMBL" id="ARQ00910.1"/>
    </source>
</evidence>
<dbReference type="KEGG" id="psin:CAK95_18800"/>
<proteinExistence type="predicted"/>
<dbReference type="SUPFAM" id="SSF54427">
    <property type="entry name" value="NTF2-like"/>
    <property type="match status" value="1"/>
</dbReference>
<dbReference type="AlphaFoldDB" id="A0A1W6ZUA4"/>
<dbReference type="Pfam" id="PF12680">
    <property type="entry name" value="SnoaL_2"/>
    <property type="match status" value="1"/>
</dbReference>
<name>A0A1W6ZUA4_9HYPH</name>
<dbReference type="EMBL" id="CP021112">
    <property type="protein sequence ID" value="ARQ00910.1"/>
    <property type="molecule type" value="Genomic_DNA"/>
</dbReference>
<gene>
    <name evidence="2" type="ORF">CAK95_18800</name>
</gene>
<evidence type="ECO:0000259" key="1">
    <source>
        <dbReference type="Pfam" id="PF12680"/>
    </source>
</evidence>
<accession>A0A1W6ZUA4</accession>
<keyword evidence="3" id="KW-1185">Reference proteome</keyword>
<dbReference type="InterPro" id="IPR032710">
    <property type="entry name" value="NTF2-like_dom_sf"/>
</dbReference>
<dbReference type="InterPro" id="IPR037401">
    <property type="entry name" value="SnoaL-like"/>
</dbReference>
<evidence type="ECO:0000313" key="3">
    <source>
        <dbReference type="Proteomes" id="UP000194137"/>
    </source>
</evidence>
<dbReference type="Proteomes" id="UP000194137">
    <property type="component" value="Chromosome"/>
</dbReference>
<protein>
    <recommendedName>
        <fullName evidence="1">SnoaL-like domain-containing protein</fullName>
    </recommendedName>
</protein>
<dbReference type="OrthoDB" id="674363at2"/>
<feature type="domain" description="SnoaL-like" evidence="1">
    <location>
        <begin position="3"/>
        <end position="103"/>
    </location>
</feature>
<dbReference type="STRING" id="1235591.CAK95_18800"/>
<dbReference type="Gene3D" id="3.10.450.50">
    <property type="match status" value="1"/>
</dbReference>
<sequence length="119" mass="12914">MNQAFARAFNSRNIDSLLALYEHDAKLRVDASEKTLSGRSEIADELNALMQMPGTMISNNNFCIEHGDIALLRADWTFIGSDGTVVVSGSSAEIVRRQSDGTWRYAIDHAAGAGLARVA</sequence>